<dbReference type="EMBL" id="JAGPYM010000009">
    <property type="protein sequence ID" value="KAH6890325.1"/>
    <property type="molecule type" value="Genomic_DNA"/>
</dbReference>
<dbReference type="Pfam" id="PF16483">
    <property type="entry name" value="Glyco_hydro_64"/>
    <property type="match status" value="1"/>
</dbReference>
<dbReference type="PROSITE" id="PS52006">
    <property type="entry name" value="GH64"/>
    <property type="match status" value="1"/>
</dbReference>
<dbReference type="Proteomes" id="UP000777438">
    <property type="component" value="Unassembled WGS sequence"/>
</dbReference>
<dbReference type="PANTHER" id="PTHR38165:SF1">
    <property type="entry name" value="GLUCANASE B"/>
    <property type="match status" value="1"/>
</dbReference>
<dbReference type="OrthoDB" id="5290283at2759"/>
<reference evidence="2 3" key="1">
    <citation type="journal article" date="2021" name="Nat. Commun.">
        <title>Genetic determinants of endophytism in the Arabidopsis root mycobiome.</title>
        <authorList>
            <person name="Mesny F."/>
            <person name="Miyauchi S."/>
            <person name="Thiergart T."/>
            <person name="Pickel B."/>
            <person name="Atanasova L."/>
            <person name="Karlsson M."/>
            <person name="Huettel B."/>
            <person name="Barry K.W."/>
            <person name="Haridas S."/>
            <person name="Chen C."/>
            <person name="Bauer D."/>
            <person name="Andreopoulos W."/>
            <person name="Pangilinan J."/>
            <person name="LaButti K."/>
            <person name="Riley R."/>
            <person name="Lipzen A."/>
            <person name="Clum A."/>
            <person name="Drula E."/>
            <person name="Henrissat B."/>
            <person name="Kohler A."/>
            <person name="Grigoriev I.V."/>
            <person name="Martin F.M."/>
            <person name="Hacquard S."/>
        </authorList>
    </citation>
    <scope>NUCLEOTIDE SEQUENCE [LARGE SCALE GENOMIC DNA]</scope>
    <source>
        <strain evidence="2 3">MPI-CAGE-CH-0241</strain>
    </source>
</reference>
<dbReference type="AlphaFoldDB" id="A0A9P8W495"/>
<comment type="caution">
    <text evidence="2">The sequence shown here is derived from an EMBL/GenBank/DDBJ whole genome shotgun (WGS) entry which is preliminary data.</text>
</comment>
<dbReference type="Gene3D" id="3.30.920.50">
    <property type="entry name" value="Beta-1,3-glucanase, C-terminal domain"/>
    <property type="match status" value="1"/>
</dbReference>
<proteinExistence type="predicted"/>
<dbReference type="InterPro" id="IPR032477">
    <property type="entry name" value="Glyco_hydro_64"/>
</dbReference>
<keyword evidence="3" id="KW-1185">Reference proteome</keyword>
<evidence type="ECO:0000313" key="2">
    <source>
        <dbReference type="EMBL" id="KAH6890325.1"/>
    </source>
</evidence>
<dbReference type="InterPro" id="IPR037176">
    <property type="entry name" value="Osmotin/thaumatin-like_sf"/>
</dbReference>
<name>A0A9P8W495_9HYPO</name>
<accession>A0A9P8W495</accession>
<dbReference type="PANTHER" id="PTHR38165">
    <property type="match status" value="1"/>
</dbReference>
<feature type="domain" description="GH64" evidence="1">
    <location>
        <begin position="1"/>
        <end position="356"/>
    </location>
</feature>
<sequence length="383" mass="42318">MTRDFLDIKLVNQTQSPMLYAHVTGRHESNNAMFLLEADGRTVRDLTSNGQELAPLGFSHAIPIGGPGAKKMVRVPRLAGGRIYFSKGRPLTFRVNPGPALVEPSAMNETDPNYEGAWIFCELTFNSSELYVNISNVDFVSIPVALKLENDAGHFKHVSGLPAGGALKIAQRLEKLGGPWKKLVIRGSNGDLIRVLSPNSALDAIPGLFKGHYSNYVDAVWKKYEHTDLWVDTQRSGWGVFKGRVRNGKLHFTGKYEFDFQKPSTKDIFSCDTGPFAVRVSPPNDYEQARLNVGARIAAAFNRTTLLVNNQQPHKERVASFYREKPVNYFARICHEVSIAGRGYAFPYDDVLPVGAIDQSGSISDPNPKILKVTVGGVERADL</sequence>
<dbReference type="InterPro" id="IPR037398">
    <property type="entry name" value="Glyco_hydro_64_fam"/>
</dbReference>
<dbReference type="Gene3D" id="2.60.110.10">
    <property type="entry name" value="Thaumatin"/>
    <property type="match status" value="1"/>
</dbReference>
<organism evidence="2 3">
    <name type="scientific">Thelonectria olida</name>
    <dbReference type="NCBI Taxonomy" id="1576542"/>
    <lineage>
        <taxon>Eukaryota</taxon>
        <taxon>Fungi</taxon>
        <taxon>Dikarya</taxon>
        <taxon>Ascomycota</taxon>
        <taxon>Pezizomycotina</taxon>
        <taxon>Sordariomycetes</taxon>
        <taxon>Hypocreomycetidae</taxon>
        <taxon>Hypocreales</taxon>
        <taxon>Nectriaceae</taxon>
        <taxon>Thelonectria</taxon>
    </lineage>
</organism>
<evidence type="ECO:0000313" key="3">
    <source>
        <dbReference type="Proteomes" id="UP000777438"/>
    </source>
</evidence>
<gene>
    <name evidence="2" type="ORF">B0T10DRAFT_485568</name>
</gene>
<protein>
    <recommendedName>
        <fullName evidence="1">GH64 domain-containing protein</fullName>
    </recommendedName>
</protein>
<evidence type="ECO:0000259" key="1">
    <source>
        <dbReference type="PROSITE" id="PS52006"/>
    </source>
</evidence>
<dbReference type="InterPro" id="IPR042517">
    <property type="entry name" value="Glyco_hydro_64_N_2"/>
</dbReference>